<evidence type="ECO:0000256" key="1">
    <source>
        <dbReference type="SAM" id="Phobius"/>
    </source>
</evidence>
<comment type="caution">
    <text evidence="3">The sequence shown here is derived from an EMBL/GenBank/DDBJ whole genome shotgun (WGS) entry which is preliminary data.</text>
</comment>
<dbReference type="Gene3D" id="1.25.10.10">
    <property type="entry name" value="Leucine-rich Repeat Variant"/>
    <property type="match status" value="1"/>
</dbReference>
<protein>
    <recommendedName>
        <fullName evidence="2">DUF6535 domain-containing protein</fullName>
    </recommendedName>
</protein>
<organism evidence="3 4">
    <name type="scientific">Coprinellus micaceus</name>
    <name type="common">Glistening ink-cap mushroom</name>
    <name type="synonym">Coprinus micaceus</name>
    <dbReference type="NCBI Taxonomy" id="71717"/>
    <lineage>
        <taxon>Eukaryota</taxon>
        <taxon>Fungi</taxon>
        <taxon>Dikarya</taxon>
        <taxon>Basidiomycota</taxon>
        <taxon>Agaricomycotina</taxon>
        <taxon>Agaricomycetes</taxon>
        <taxon>Agaricomycetidae</taxon>
        <taxon>Agaricales</taxon>
        <taxon>Agaricineae</taxon>
        <taxon>Psathyrellaceae</taxon>
        <taxon>Coprinellus</taxon>
    </lineage>
</organism>
<dbReference type="OrthoDB" id="3219854at2759"/>
<dbReference type="EMBL" id="QPFP01000215">
    <property type="protein sequence ID" value="TEB18935.1"/>
    <property type="molecule type" value="Genomic_DNA"/>
</dbReference>
<feature type="transmembrane region" description="Helical" evidence="1">
    <location>
        <begin position="57"/>
        <end position="86"/>
    </location>
</feature>
<sequence length="987" mass="109686">MDFLRFTQAGLFAGVVSSFVIDARTDLQADSQQRSLTGLLEHARNGSISAVMGIPIAAYWISALWVISLCTTLFSAIVAVLAKAWLAKYAMGSPRRRHEDAHRRYNLDAEAELWHAKVVVILPLFVQVASLLFVVGLTIQLHGDSPTIGRILLSLAVIGMVVYTIMTFLPFFAPSSPINTPLSAILSALFALRFNLRRPPEFKTQMVDVLVDILYTKLILSEKPENVDAAISEIYESLPAFEGKWLDYLSETDMPHILLWRMRHYATSRMEDVVQQQETLRKQLSLFIAFVDASESPNASKSGKLESVLMSLLQFGYPLYRWDTLPKACQLVSFRLRGRLLALLSKIEPDLDFHSQEVQQRPWEMVLQEMHSLHRIDVTLASCWGIVKGKENFRNVSTHILCLCLAKAMLAASETGPCQWERGLNKEECDSVNELASKYLSELYLSTVVGWEAMATYTLKDALPPQIPLADAESQGARGNDVLKTLISILSQPTHTLHRHHAIRMLNHISRRDSSLWHGIRDPPIQAIATVVVDDPSTRRDGLELLAVLSGNDGVMARVCSALTTSVKSGLLNPEDQACQPIIEFVEKLFASVEEGLNIRACELFKSTIVGVIPDLVALALDSSAPNQVRQLALRLSEKVWKRRDLDPRFEGVKPAILSHLVAVLERQEGNRRRELISDLRSLIKDGSLSSGERPTYTFPWGDATQFIQEVVVRFFKSIVRVAIFEPDRTLSAGAQAILELVSQDGQYAYSLLRGVALFDDFPGRFNGAVNLGAMGWLQEAVIVRPGGAPRTRHNAVVVANLFSHRLEITPALVKSLVKTALRDDDGDVRAASLTLVLKFCKDGPITNEFAQEVRDVILSRAHISVVTNEPRNGIRELWVALLGDICTHVSFPEAIPPIVQVAISKGHNPRFISEVVSLLTSKISRGTIQSYDSVIMESMPRDLNLVLPNGKSGLSSRGAKSIELLYQLLHHGKFAAFTALRLLIYV</sequence>
<feature type="domain" description="DUF6535" evidence="2">
    <location>
        <begin position="9"/>
        <end position="141"/>
    </location>
</feature>
<evidence type="ECO:0000259" key="2">
    <source>
        <dbReference type="Pfam" id="PF20153"/>
    </source>
</evidence>
<keyword evidence="4" id="KW-1185">Reference proteome</keyword>
<reference evidence="3 4" key="1">
    <citation type="journal article" date="2019" name="Nat. Ecol. Evol.">
        <title>Megaphylogeny resolves global patterns of mushroom evolution.</title>
        <authorList>
            <person name="Varga T."/>
            <person name="Krizsan K."/>
            <person name="Foldi C."/>
            <person name="Dima B."/>
            <person name="Sanchez-Garcia M."/>
            <person name="Sanchez-Ramirez S."/>
            <person name="Szollosi G.J."/>
            <person name="Szarkandi J.G."/>
            <person name="Papp V."/>
            <person name="Albert L."/>
            <person name="Andreopoulos W."/>
            <person name="Angelini C."/>
            <person name="Antonin V."/>
            <person name="Barry K.W."/>
            <person name="Bougher N.L."/>
            <person name="Buchanan P."/>
            <person name="Buyck B."/>
            <person name="Bense V."/>
            <person name="Catcheside P."/>
            <person name="Chovatia M."/>
            <person name="Cooper J."/>
            <person name="Damon W."/>
            <person name="Desjardin D."/>
            <person name="Finy P."/>
            <person name="Geml J."/>
            <person name="Haridas S."/>
            <person name="Hughes K."/>
            <person name="Justo A."/>
            <person name="Karasinski D."/>
            <person name="Kautmanova I."/>
            <person name="Kiss B."/>
            <person name="Kocsube S."/>
            <person name="Kotiranta H."/>
            <person name="LaButti K.M."/>
            <person name="Lechner B.E."/>
            <person name="Liimatainen K."/>
            <person name="Lipzen A."/>
            <person name="Lukacs Z."/>
            <person name="Mihaltcheva S."/>
            <person name="Morgado L.N."/>
            <person name="Niskanen T."/>
            <person name="Noordeloos M.E."/>
            <person name="Ohm R.A."/>
            <person name="Ortiz-Santana B."/>
            <person name="Ovrebo C."/>
            <person name="Racz N."/>
            <person name="Riley R."/>
            <person name="Savchenko A."/>
            <person name="Shiryaev A."/>
            <person name="Soop K."/>
            <person name="Spirin V."/>
            <person name="Szebenyi C."/>
            <person name="Tomsovsky M."/>
            <person name="Tulloss R.E."/>
            <person name="Uehling J."/>
            <person name="Grigoriev I.V."/>
            <person name="Vagvolgyi C."/>
            <person name="Papp T."/>
            <person name="Martin F.M."/>
            <person name="Miettinen O."/>
            <person name="Hibbett D.S."/>
            <person name="Nagy L.G."/>
        </authorList>
    </citation>
    <scope>NUCLEOTIDE SEQUENCE [LARGE SCALE GENOMIC DNA]</scope>
    <source>
        <strain evidence="3 4">FP101781</strain>
    </source>
</reference>
<dbReference type="Proteomes" id="UP000298030">
    <property type="component" value="Unassembled WGS sequence"/>
</dbReference>
<dbReference type="SUPFAM" id="SSF48371">
    <property type="entry name" value="ARM repeat"/>
    <property type="match status" value="1"/>
</dbReference>
<dbReference type="InterPro" id="IPR045338">
    <property type="entry name" value="DUF6535"/>
</dbReference>
<keyword evidence="1" id="KW-0472">Membrane</keyword>
<accession>A0A4Y7SBJ2</accession>
<name>A0A4Y7SBJ2_COPMI</name>
<keyword evidence="1" id="KW-1133">Transmembrane helix</keyword>
<dbReference type="InterPro" id="IPR011989">
    <property type="entry name" value="ARM-like"/>
</dbReference>
<evidence type="ECO:0000313" key="3">
    <source>
        <dbReference type="EMBL" id="TEB18935.1"/>
    </source>
</evidence>
<keyword evidence="1" id="KW-0812">Transmembrane</keyword>
<evidence type="ECO:0000313" key="4">
    <source>
        <dbReference type="Proteomes" id="UP000298030"/>
    </source>
</evidence>
<dbReference type="STRING" id="71717.A0A4Y7SBJ2"/>
<dbReference type="Pfam" id="PF20153">
    <property type="entry name" value="DUF6535"/>
    <property type="match status" value="1"/>
</dbReference>
<dbReference type="AlphaFoldDB" id="A0A4Y7SBJ2"/>
<feature type="transmembrane region" description="Helical" evidence="1">
    <location>
        <begin position="151"/>
        <end position="172"/>
    </location>
</feature>
<feature type="transmembrane region" description="Helical" evidence="1">
    <location>
        <begin position="114"/>
        <end position="139"/>
    </location>
</feature>
<proteinExistence type="predicted"/>
<dbReference type="InterPro" id="IPR016024">
    <property type="entry name" value="ARM-type_fold"/>
</dbReference>
<gene>
    <name evidence="3" type="ORF">FA13DRAFT_511230</name>
</gene>